<sequence>MCCQWSFQKIRRAWMCFGFYGIQRLFASFGVICGTLLMVLGIWGMIENELKSEFFSVAHFCLFMFGFLITSTFFIIIHSTFKIDAIYLSIACGGMIYTGMLGTFSFGMTLILILRGIGKLYIVLFAGVALISTYMFGFFFKYVKWAAPLDTDSSVSIENV</sequence>
<evidence type="ECO:0000256" key="1">
    <source>
        <dbReference type="SAM" id="Phobius"/>
    </source>
</evidence>
<proteinExistence type="predicted"/>
<keyword evidence="1" id="KW-1133">Transmembrane helix</keyword>
<keyword evidence="3" id="KW-1185">Reference proteome</keyword>
<feature type="transmembrane region" description="Helical" evidence="1">
    <location>
        <begin position="85"/>
        <end position="114"/>
    </location>
</feature>
<comment type="caution">
    <text evidence="2">The sequence shown here is derived from an EMBL/GenBank/DDBJ whole genome shotgun (WGS) entry which is preliminary data.</text>
</comment>
<dbReference type="AlphaFoldDB" id="A0A8X6P3V9"/>
<evidence type="ECO:0000313" key="3">
    <source>
        <dbReference type="Proteomes" id="UP000887013"/>
    </source>
</evidence>
<feature type="transmembrane region" description="Helical" evidence="1">
    <location>
        <begin position="21"/>
        <end position="45"/>
    </location>
</feature>
<reference evidence="2" key="1">
    <citation type="submission" date="2020-08" db="EMBL/GenBank/DDBJ databases">
        <title>Multicomponent nature underlies the extraordinary mechanical properties of spider dragline silk.</title>
        <authorList>
            <person name="Kono N."/>
            <person name="Nakamura H."/>
            <person name="Mori M."/>
            <person name="Yoshida Y."/>
            <person name="Ohtoshi R."/>
            <person name="Malay A.D."/>
            <person name="Moran D.A.P."/>
            <person name="Tomita M."/>
            <person name="Numata K."/>
            <person name="Arakawa K."/>
        </authorList>
    </citation>
    <scope>NUCLEOTIDE SEQUENCE</scope>
</reference>
<accession>A0A8X6P3V9</accession>
<dbReference type="Proteomes" id="UP000887013">
    <property type="component" value="Unassembled WGS sequence"/>
</dbReference>
<feature type="transmembrane region" description="Helical" evidence="1">
    <location>
        <begin position="120"/>
        <end position="140"/>
    </location>
</feature>
<keyword evidence="1" id="KW-0472">Membrane</keyword>
<feature type="transmembrane region" description="Helical" evidence="1">
    <location>
        <begin position="57"/>
        <end position="78"/>
    </location>
</feature>
<organism evidence="2 3">
    <name type="scientific">Nephila pilipes</name>
    <name type="common">Giant wood spider</name>
    <name type="synonym">Nephila maculata</name>
    <dbReference type="NCBI Taxonomy" id="299642"/>
    <lineage>
        <taxon>Eukaryota</taxon>
        <taxon>Metazoa</taxon>
        <taxon>Ecdysozoa</taxon>
        <taxon>Arthropoda</taxon>
        <taxon>Chelicerata</taxon>
        <taxon>Arachnida</taxon>
        <taxon>Araneae</taxon>
        <taxon>Araneomorphae</taxon>
        <taxon>Entelegynae</taxon>
        <taxon>Araneoidea</taxon>
        <taxon>Nephilidae</taxon>
        <taxon>Nephila</taxon>
    </lineage>
</organism>
<name>A0A8X6P3V9_NEPPI</name>
<dbReference type="EMBL" id="BMAW01110891">
    <property type="protein sequence ID" value="GFT45319.1"/>
    <property type="molecule type" value="Genomic_DNA"/>
</dbReference>
<dbReference type="OrthoDB" id="6455216at2759"/>
<gene>
    <name evidence="2" type="ORF">NPIL_24781</name>
</gene>
<protein>
    <submittedName>
        <fullName evidence="2">Uncharacterized protein</fullName>
    </submittedName>
</protein>
<evidence type="ECO:0000313" key="2">
    <source>
        <dbReference type="EMBL" id="GFT45319.1"/>
    </source>
</evidence>
<keyword evidence="1" id="KW-0812">Transmembrane</keyword>